<name>A0A3P8H8V1_9TREM</name>
<dbReference type="OrthoDB" id="4680325at2759"/>
<evidence type="ECO:0000313" key="4">
    <source>
        <dbReference type="EMBL" id="VDP80208.1"/>
    </source>
</evidence>
<proteinExistence type="predicted"/>
<keyword evidence="1 2" id="KW-0728">SH3 domain</keyword>
<evidence type="ECO:0000256" key="2">
    <source>
        <dbReference type="PROSITE-ProRule" id="PRU00192"/>
    </source>
</evidence>
<evidence type="ECO:0000259" key="3">
    <source>
        <dbReference type="PROSITE" id="PS50002"/>
    </source>
</evidence>
<dbReference type="InterPro" id="IPR039801">
    <property type="entry name" value="EPS8-like"/>
</dbReference>
<evidence type="ECO:0000256" key="1">
    <source>
        <dbReference type="ARBA" id="ARBA00022443"/>
    </source>
</evidence>
<sequence>MFMFKIDAHSFTRNEPPTNELHVFQVLSCPAKEIVDQLLHLGADPDYSLADNHVDSPDMFHSRKLASHVVHPHVTSNATMSRSMTSMKGNTLPRHPEYHYAIDVTAEEISTGLINAEVELLNLCFDDIEETLQLMRDRPEKNRRRSSASTFGTLTKTRNRLKSRGSIIPLECSADPQFRFLVEDFFQKVKFACILLSRLSDYVKEPKAPELIKKVFNILKEGVTICRLPKTNRADIPRSIIYPRLPAETVRFMQKHLTSEQNDLLLELGPTWNTPREDSNDQTVYVPTFRKPYDIDKDAYDPTLFRFNEDVDNNPERRYIQRAQLSRYAKELMARGADLVKVIVGYRAKSPRELTVVLGEYLELLDEHKDWFRVRNAEGEEGYCPAIMMAHCSTTDCSMLIIYQHLSFIRFKNYPPPMPARKSHDRSGSLIDWSDGSAATNDLLRVSNSDEGSRVITHGVSAAIAEMTALALGQLDCPPEY</sequence>
<dbReference type="SUPFAM" id="SSF50044">
    <property type="entry name" value="SH3-domain"/>
    <property type="match status" value="1"/>
</dbReference>
<dbReference type="GO" id="GO:0007266">
    <property type="term" value="P:Rho protein signal transduction"/>
    <property type="evidence" value="ECO:0007669"/>
    <property type="project" value="TreeGrafter"/>
</dbReference>
<organism evidence="4 5">
    <name type="scientific">Echinostoma caproni</name>
    <dbReference type="NCBI Taxonomy" id="27848"/>
    <lineage>
        <taxon>Eukaryota</taxon>
        <taxon>Metazoa</taxon>
        <taxon>Spiralia</taxon>
        <taxon>Lophotrochozoa</taxon>
        <taxon>Platyhelminthes</taxon>
        <taxon>Trematoda</taxon>
        <taxon>Digenea</taxon>
        <taxon>Plagiorchiida</taxon>
        <taxon>Echinostomata</taxon>
        <taxon>Echinostomatoidea</taxon>
        <taxon>Echinostomatidae</taxon>
        <taxon>Echinostoma</taxon>
    </lineage>
</organism>
<dbReference type="Proteomes" id="UP000272942">
    <property type="component" value="Unassembled WGS sequence"/>
</dbReference>
<dbReference type="Pfam" id="PF22975">
    <property type="entry name" value="EPS8_2nd"/>
    <property type="match status" value="1"/>
</dbReference>
<dbReference type="AlphaFoldDB" id="A0A3P8H8V1"/>
<evidence type="ECO:0000313" key="5">
    <source>
        <dbReference type="Proteomes" id="UP000272942"/>
    </source>
</evidence>
<dbReference type="Gene3D" id="2.30.30.40">
    <property type="entry name" value="SH3 Domains"/>
    <property type="match status" value="1"/>
</dbReference>
<accession>A0A3P8H8V1</accession>
<gene>
    <name evidence="4" type="ORF">ECPE_LOCUS7114</name>
</gene>
<dbReference type="EMBL" id="UZAN01044186">
    <property type="protein sequence ID" value="VDP80208.1"/>
    <property type="molecule type" value="Genomic_DNA"/>
</dbReference>
<protein>
    <recommendedName>
        <fullName evidence="3">SH3 domain-containing protein</fullName>
    </recommendedName>
</protein>
<dbReference type="GO" id="GO:0035023">
    <property type="term" value="P:regulation of Rho protein signal transduction"/>
    <property type="evidence" value="ECO:0007669"/>
    <property type="project" value="TreeGrafter"/>
</dbReference>
<dbReference type="PANTHER" id="PTHR12287:SF23">
    <property type="entry name" value="AROUSER, ISOFORM A-RELATED"/>
    <property type="match status" value="1"/>
</dbReference>
<dbReference type="GO" id="GO:0003779">
    <property type="term" value="F:actin binding"/>
    <property type="evidence" value="ECO:0007669"/>
    <property type="project" value="TreeGrafter"/>
</dbReference>
<dbReference type="PANTHER" id="PTHR12287">
    <property type="entry name" value="EPIDERMAL GROWTH FACTOR RECEPTOR KINASE SUBSTRATE EPS8-RELATED PROTEIN"/>
    <property type="match status" value="1"/>
</dbReference>
<reference evidence="4 5" key="1">
    <citation type="submission" date="2018-11" db="EMBL/GenBank/DDBJ databases">
        <authorList>
            <consortium name="Pathogen Informatics"/>
        </authorList>
    </citation>
    <scope>NUCLEOTIDE SEQUENCE [LARGE SCALE GENOMIC DNA]</scope>
    <source>
        <strain evidence="4 5">Egypt</strain>
    </source>
</reference>
<dbReference type="InterPro" id="IPR055093">
    <property type="entry name" value="EPS8_2nd"/>
</dbReference>
<dbReference type="PROSITE" id="PS50002">
    <property type="entry name" value="SH3"/>
    <property type="match status" value="1"/>
</dbReference>
<dbReference type="GO" id="GO:0005886">
    <property type="term" value="C:plasma membrane"/>
    <property type="evidence" value="ECO:0007669"/>
    <property type="project" value="TreeGrafter"/>
</dbReference>
<dbReference type="InterPro" id="IPR036028">
    <property type="entry name" value="SH3-like_dom_sf"/>
</dbReference>
<feature type="domain" description="SH3" evidence="3">
    <location>
        <begin position="335"/>
        <end position="394"/>
    </location>
</feature>
<keyword evidence="5" id="KW-1185">Reference proteome</keyword>
<dbReference type="InterPro" id="IPR001452">
    <property type="entry name" value="SH3_domain"/>
</dbReference>
<dbReference type="Pfam" id="PF00018">
    <property type="entry name" value="SH3_1"/>
    <property type="match status" value="1"/>
</dbReference>